<dbReference type="Proteomes" id="UP000003294">
    <property type="component" value="Unassembled WGS sequence"/>
</dbReference>
<evidence type="ECO:0008006" key="4">
    <source>
        <dbReference type="Google" id="ProtNLM"/>
    </source>
</evidence>
<keyword evidence="1" id="KW-0732">Signal</keyword>
<protein>
    <recommendedName>
        <fullName evidence="4">Secreted protein</fullName>
    </recommendedName>
</protein>
<organism evidence="2 3">
    <name type="scientific">Neisseria cinerea ATCC 14685</name>
    <dbReference type="NCBI Taxonomy" id="546262"/>
    <lineage>
        <taxon>Bacteria</taxon>
        <taxon>Pseudomonadati</taxon>
        <taxon>Pseudomonadota</taxon>
        <taxon>Betaproteobacteria</taxon>
        <taxon>Neisseriales</taxon>
        <taxon>Neisseriaceae</taxon>
        <taxon>Neisseria</taxon>
    </lineage>
</organism>
<proteinExistence type="predicted"/>
<reference evidence="2 3" key="1">
    <citation type="submission" date="2009-10" db="EMBL/GenBank/DDBJ databases">
        <authorList>
            <person name="Weinstock G."/>
            <person name="Sodergren E."/>
            <person name="Clifton S."/>
            <person name="Fulton L."/>
            <person name="Fulton B."/>
            <person name="Courtney L."/>
            <person name="Fronick C."/>
            <person name="Harrison M."/>
            <person name="Strong C."/>
            <person name="Farmer C."/>
            <person name="Delahaunty K."/>
            <person name="Markovic C."/>
            <person name="Hall O."/>
            <person name="Minx P."/>
            <person name="Tomlinson C."/>
            <person name="Mitreva M."/>
            <person name="Nelson J."/>
            <person name="Hou S."/>
            <person name="Wollam A."/>
            <person name="Pepin K.H."/>
            <person name="Johnson M."/>
            <person name="Bhonagiri V."/>
            <person name="Nash W.E."/>
            <person name="Warren W."/>
            <person name="Chinwalla A."/>
            <person name="Mardis E.R."/>
            <person name="Wilson R.K."/>
        </authorList>
    </citation>
    <scope>NUCLEOTIDE SEQUENCE [LARGE SCALE GENOMIC DNA]</scope>
    <source>
        <strain evidence="2 3">ATCC 14685</strain>
    </source>
</reference>
<sequence>MYMRPVVWAALLLCACTSNFGDREHQFLRDQTEEGIAQTVVKGKTTRAEVEARFGKRNPFGCYAYHEVSLPIYNFLPINFIYMKSERRHWEWCVDYDEEGVVRDYRFTHKVEKDEHSVIRDTVDVIRKEAGKSLAKPEK</sequence>
<comment type="caution">
    <text evidence="2">The sequence shown here is derived from an EMBL/GenBank/DDBJ whole genome shotgun (WGS) entry which is preliminary data.</text>
</comment>
<gene>
    <name evidence="2" type="ORF">NEICINOT_04283</name>
</gene>
<dbReference type="PROSITE" id="PS51257">
    <property type="entry name" value="PROKAR_LIPOPROTEIN"/>
    <property type="match status" value="1"/>
</dbReference>
<dbReference type="AlphaFoldDB" id="D0W3P1"/>
<evidence type="ECO:0000256" key="1">
    <source>
        <dbReference type="SAM" id="SignalP"/>
    </source>
</evidence>
<dbReference type="EMBL" id="ACDY02000006">
    <property type="protein sequence ID" value="EEZ71697.1"/>
    <property type="molecule type" value="Genomic_DNA"/>
</dbReference>
<name>D0W3P1_NEICI</name>
<feature type="chain" id="PRO_5003018385" description="Secreted protein" evidence="1">
    <location>
        <begin position="21"/>
        <end position="139"/>
    </location>
</feature>
<dbReference type="STRING" id="546262.NEICINOT_04283"/>
<evidence type="ECO:0000313" key="3">
    <source>
        <dbReference type="Proteomes" id="UP000003294"/>
    </source>
</evidence>
<evidence type="ECO:0000313" key="2">
    <source>
        <dbReference type="EMBL" id="EEZ71697.1"/>
    </source>
</evidence>
<accession>D0W3P1</accession>
<feature type="signal peptide" evidence="1">
    <location>
        <begin position="1"/>
        <end position="20"/>
    </location>
</feature>